<keyword evidence="3" id="KW-1185">Reference proteome</keyword>
<proteinExistence type="predicted"/>
<comment type="caution">
    <text evidence="2">The sequence shown here is derived from an EMBL/GenBank/DDBJ whole genome shotgun (WGS) entry which is preliminary data.</text>
</comment>
<feature type="compositionally biased region" description="Basic residues" evidence="1">
    <location>
        <begin position="50"/>
        <end position="59"/>
    </location>
</feature>
<gene>
    <name evidence="2" type="ORF">H7J73_08425</name>
</gene>
<accession>A0ABT3C9A2</accession>
<protein>
    <submittedName>
        <fullName evidence="2">Uncharacterized protein</fullName>
    </submittedName>
</protein>
<organism evidence="2 3">
    <name type="scientific">Mycolicibacterium komossense</name>
    <dbReference type="NCBI Taxonomy" id="1779"/>
    <lineage>
        <taxon>Bacteria</taxon>
        <taxon>Bacillati</taxon>
        <taxon>Actinomycetota</taxon>
        <taxon>Actinomycetes</taxon>
        <taxon>Mycobacteriales</taxon>
        <taxon>Mycobacteriaceae</taxon>
        <taxon>Mycolicibacterium</taxon>
    </lineage>
</organism>
<evidence type="ECO:0000313" key="3">
    <source>
        <dbReference type="Proteomes" id="UP001526201"/>
    </source>
</evidence>
<evidence type="ECO:0000313" key="2">
    <source>
        <dbReference type="EMBL" id="MCV7226057.1"/>
    </source>
</evidence>
<reference evidence="2 3" key="1">
    <citation type="journal article" date="2022" name="BMC Genomics">
        <title>Comparative genome analysis of mycobacteria focusing on tRNA and non-coding RNA.</title>
        <authorList>
            <person name="Behra P.R.K."/>
            <person name="Pettersson B.M.F."/>
            <person name="Ramesh M."/>
            <person name="Das S."/>
            <person name="Dasgupta S."/>
            <person name="Kirsebom L.A."/>
        </authorList>
    </citation>
    <scope>NUCLEOTIDE SEQUENCE [LARGE SCALE GENOMIC DNA]</scope>
    <source>
        <strain evidence="2 3">DSM 44078</strain>
    </source>
</reference>
<sequence>MHAVIFASPPNTAVFHAFEQGWTTTDYLLAIIADAEHDLIWQKTKDGQKNRKRPKRIPRPKRESSDGTTSSGLSRVSVMPVEEFERRRTERQRRWVERNQGKKRAS</sequence>
<feature type="region of interest" description="Disordered" evidence="1">
    <location>
        <begin position="42"/>
        <end position="106"/>
    </location>
</feature>
<name>A0ABT3C9A2_9MYCO</name>
<dbReference type="EMBL" id="JACKTY010000020">
    <property type="protein sequence ID" value="MCV7226057.1"/>
    <property type="molecule type" value="Genomic_DNA"/>
</dbReference>
<dbReference type="InterPro" id="IPR035286">
    <property type="entry name" value="DUF5361"/>
</dbReference>
<evidence type="ECO:0000256" key="1">
    <source>
        <dbReference type="SAM" id="MobiDB-lite"/>
    </source>
</evidence>
<dbReference type="Proteomes" id="UP001526201">
    <property type="component" value="Unassembled WGS sequence"/>
</dbReference>
<feature type="compositionally biased region" description="Basic and acidic residues" evidence="1">
    <location>
        <begin position="83"/>
        <end position="100"/>
    </location>
</feature>
<dbReference type="Pfam" id="PF17318">
    <property type="entry name" value="DUF5361"/>
    <property type="match status" value="1"/>
</dbReference>